<reference evidence="7" key="1">
    <citation type="submission" date="2019-02" db="EMBL/GenBank/DDBJ databases">
        <title>Draft genome sequence of Muricauda sp. 176CP4-71.</title>
        <authorList>
            <person name="Park J.-S."/>
        </authorList>
    </citation>
    <scope>NUCLEOTIDE SEQUENCE [LARGE SCALE GENOMIC DNA]</scope>
    <source>
        <strain evidence="7">176GS2-150</strain>
    </source>
</reference>
<keyword evidence="5" id="KW-0520">NAD</keyword>
<proteinExistence type="predicted"/>
<gene>
    <name evidence="6" type="ORF">EXY25_10900</name>
</gene>
<organism evidence="6 7">
    <name type="scientific">Corallincola spongiicola</name>
    <dbReference type="NCBI Taxonomy" id="2520508"/>
    <lineage>
        <taxon>Bacteria</taxon>
        <taxon>Pseudomonadati</taxon>
        <taxon>Pseudomonadota</taxon>
        <taxon>Gammaproteobacteria</taxon>
        <taxon>Alteromonadales</taxon>
        <taxon>Psychromonadaceae</taxon>
        <taxon>Corallincola</taxon>
    </lineage>
</organism>
<dbReference type="PANTHER" id="PTHR46091">
    <property type="entry name" value="BLR7054 PROTEIN"/>
    <property type="match status" value="1"/>
</dbReference>
<evidence type="ECO:0000256" key="4">
    <source>
        <dbReference type="ARBA" id="ARBA00022857"/>
    </source>
</evidence>
<evidence type="ECO:0000313" key="6">
    <source>
        <dbReference type="EMBL" id="TAA45856.1"/>
    </source>
</evidence>
<dbReference type="RefSeq" id="WP_130566797.1">
    <property type="nucleotide sequence ID" value="NZ_SHLY01000003.1"/>
</dbReference>
<keyword evidence="3" id="KW-0274">FAD</keyword>
<keyword evidence="2" id="KW-0732">Signal</keyword>
<comment type="caution">
    <text evidence="6">The sequence shown here is derived from an EMBL/GenBank/DDBJ whole genome shotgun (WGS) entry which is preliminary data.</text>
</comment>
<protein>
    <submittedName>
        <fullName evidence="6">NAD(P)/FAD-dependent oxidoreductase</fullName>
    </submittedName>
</protein>
<dbReference type="InterPro" id="IPR052206">
    <property type="entry name" value="Retinol_saturase"/>
</dbReference>
<dbReference type="EMBL" id="SHLY01000003">
    <property type="protein sequence ID" value="TAA45856.1"/>
    <property type="molecule type" value="Genomic_DNA"/>
</dbReference>
<keyword evidence="1" id="KW-0285">Flavoprotein</keyword>
<dbReference type="PANTHER" id="PTHR46091:SF3">
    <property type="entry name" value="AMINE OXIDASE DOMAIN-CONTAINING PROTEIN"/>
    <property type="match status" value="1"/>
</dbReference>
<evidence type="ECO:0000256" key="2">
    <source>
        <dbReference type="ARBA" id="ARBA00022729"/>
    </source>
</evidence>
<keyword evidence="7" id="KW-1185">Reference proteome</keyword>
<name>A0ABY1WP55_9GAMM</name>
<accession>A0ABY1WP55</accession>
<evidence type="ECO:0000313" key="7">
    <source>
        <dbReference type="Proteomes" id="UP000292544"/>
    </source>
</evidence>
<dbReference type="Proteomes" id="UP000292544">
    <property type="component" value="Unassembled WGS sequence"/>
</dbReference>
<dbReference type="Gene3D" id="3.50.50.60">
    <property type="entry name" value="FAD/NAD(P)-binding domain"/>
    <property type="match status" value="1"/>
</dbReference>
<dbReference type="InterPro" id="IPR036188">
    <property type="entry name" value="FAD/NAD-bd_sf"/>
</dbReference>
<evidence type="ECO:0000256" key="5">
    <source>
        <dbReference type="ARBA" id="ARBA00023027"/>
    </source>
</evidence>
<sequence length="531" mass="60071">MVVANKALIDKLQTYDVHVIGSGIGGLCVALLLAKVFAKKVCLLEQHWTAGGQTHTFGRKGGQYEWDVGIHYVGNPEDEKLPSRLLRFLSNDRLKWRKLDQAYDRIRYQDLSFDFIAGKAELIASLVDKFPHEEKAIKGYFKDIQKASQWLIKKNIINIVPSLIAYPLRWLRHLNNKLGRQTTAEYLACHFKDKALRNLLASQWGDYGLPPEQSMFAIHALVMNSYLDGGWYPEGGSGQIAQVLLDELEKCDGTCLTNVKIEKIITGKEQGAAQVVALDVTIDHHKPSAYSFTLPIKQLFSSSGAYNTYRKLLDKPIYPDLEKIPWRTSLMTLYFSLNRDPRELGFTSSNYWLFDQKADGPFLTQESRGVFLSFPTLKQGENSNFCGEIVAHIDPARFSQWRDTVWKKRGKDYRAMKDELISQLIDAVSQHYPELRAAIDYKELSTPLSLAFFTQHPHGNMYGVPFIAGRDSFEFCQAKTPYSNLYLCGQDVLSMGFFGALSGSMFSALESQGSKGFPTMMGAIKVFEKVN</sequence>
<evidence type="ECO:0000256" key="1">
    <source>
        <dbReference type="ARBA" id="ARBA00022630"/>
    </source>
</evidence>
<dbReference type="SUPFAM" id="SSF51905">
    <property type="entry name" value="FAD/NAD(P)-binding domain"/>
    <property type="match status" value="1"/>
</dbReference>
<dbReference type="Pfam" id="PF13450">
    <property type="entry name" value="NAD_binding_8"/>
    <property type="match status" value="1"/>
</dbReference>
<evidence type="ECO:0000256" key="3">
    <source>
        <dbReference type="ARBA" id="ARBA00022827"/>
    </source>
</evidence>
<keyword evidence="4" id="KW-0521">NADP</keyword>